<feature type="compositionally biased region" description="Low complexity" evidence="1">
    <location>
        <begin position="19"/>
        <end position="31"/>
    </location>
</feature>
<feature type="region of interest" description="Disordered" evidence="1">
    <location>
        <begin position="1"/>
        <end position="63"/>
    </location>
</feature>
<dbReference type="RefSeq" id="WP_072486369.1">
    <property type="nucleotide sequence ID" value="NZ_CP109381.1"/>
</dbReference>
<dbReference type="EMBL" id="FPJO01000010">
    <property type="protein sequence ID" value="SFY07254.1"/>
    <property type="molecule type" value="Genomic_DNA"/>
</dbReference>
<dbReference type="Proteomes" id="UP000181909">
    <property type="component" value="Unassembled WGS sequence"/>
</dbReference>
<feature type="compositionally biased region" description="Acidic residues" evidence="1">
    <location>
        <begin position="32"/>
        <end position="44"/>
    </location>
</feature>
<reference evidence="2 3" key="1">
    <citation type="submission" date="2016-11" db="EMBL/GenBank/DDBJ databases">
        <authorList>
            <person name="Jaros S."/>
            <person name="Januszkiewicz K."/>
            <person name="Wedrychowicz H."/>
        </authorList>
    </citation>
    <scope>NUCLEOTIDE SEQUENCE [LARGE SCALE GENOMIC DNA]</scope>
    <source>
        <strain evidence="2 3">OK807</strain>
    </source>
</reference>
<sequence>MQDAEQARDDERHAPVRPDGPTGPAKPTGAAAEDDPDWFDDVPDENVGSVLSLDELAPYPGIQ</sequence>
<dbReference type="AlphaFoldDB" id="A0A1K2C8S8"/>
<gene>
    <name evidence="2" type="ORF">SAMN02787144_1010133</name>
</gene>
<name>A0A1K2C8S8_STRAR</name>
<evidence type="ECO:0000313" key="2">
    <source>
        <dbReference type="EMBL" id="SFY07254.1"/>
    </source>
</evidence>
<protein>
    <submittedName>
        <fullName evidence="2">Uncharacterized protein</fullName>
    </submittedName>
</protein>
<feature type="compositionally biased region" description="Basic and acidic residues" evidence="1">
    <location>
        <begin position="1"/>
        <end position="16"/>
    </location>
</feature>
<evidence type="ECO:0000313" key="3">
    <source>
        <dbReference type="Proteomes" id="UP000181909"/>
    </source>
</evidence>
<proteinExistence type="predicted"/>
<evidence type="ECO:0000256" key="1">
    <source>
        <dbReference type="SAM" id="MobiDB-lite"/>
    </source>
</evidence>
<organism evidence="2 3">
    <name type="scientific">Streptomyces atratus</name>
    <dbReference type="NCBI Taxonomy" id="1893"/>
    <lineage>
        <taxon>Bacteria</taxon>
        <taxon>Bacillati</taxon>
        <taxon>Actinomycetota</taxon>
        <taxon>Actinomycetes</taxon>
        <taxon>Kitasatosporales</taxon>
        <taxon>Streptomycetaceae</taxon>
        <taxon>Streptomyces</taxon>
    </lineage>
</organism>
<dbReference type="STRING" id="1893.SAMN02787144_1010133"/>
<accession>A0A1K2C8S8</accession>